<evidence type="ECO:0000313" key="5">
    <source>
        <dbReference type="Proteomes" id="UP001149813"/>
    </source>
</evidence>
<feature type="compositionally biased region" description="Acidic residues" evidence="1">
    <location>
        <begin position="1517"/>
        <end position="1533"/>
    </location>
</feature>
<dbReference type="CDD" id="cd04301">
    <property type="entry name" value="NAT_SF"/>
    <property type="match status" value="1"/>
</dbReference>
<feature type="region of interest" description="Disordered" evidence="1">
    <location>
        <begin position="1486"/>
        <end position="1643"/>
    </location>
</feature>
<feature type="compositionally biased region" description="Low complexity" evidence="1">
    <location>
        <begin position="1792"/>
        <end position="1802"/>
    </location>
</feature>
<feature type="region of interest" description="Disordered" evidence="1">
    <location>
        <begin position="1381"/>
        <end position="1460"/>
    </location>
</feature>
<dbReference type="InterPro" id="IPR011011">
    <property type="entry name" value="Znf_FYVE_PHD"/>
</dbReference>
<dbReference type="PROSITE" id="PS50003">
    <property type="entry name" value="PH_DOMAIN"/>
    <property type="match status" value="1"/>
</dbReference>
<feature type="compositionally biased region" description="Polar residues" evidence="1">
    <location>
        <begin position="368"/>
        <end position="383"/>
    </location>
</feature>
<feature type="compositionally biased region" description="Basic and acidic residues" evidence="1">
    <location>
        <begin position="1388"/>
        <end position="1402"/>
    </location>
</feature>
<evidence type="ECO:0008006" key="6">
    <source>
        <dbReference type="Google" id="ProtNLM"/>
    </source>
</evidence>
<dbReference type="EMBL" id="JANBOJ010000016">
    <property type="protein sequence ID" value="KAJ1724977.1"/>
    <property type="molecule type" value="Genomic_DNA"/>
</dbReference>
<sequence>MSSAVAVASVATAASCFDVFRQKLYIRGVLGKKNDRAPDGRPYSMRKWTRWYVELRGPVLVFWNLLDTQLAAYLEDITAIVDGRVRPGSPEFERTVAHIKNIVLKPSFINITDAACAIVGKLKKRDSVWTLHSSGANRFYMQAVDDRAMNEWVRAVRLACFEATKLYEYYTSSLINERYSGMLVAQRPSEYHIHVRFSGTNDWVPCSMRLSANPAQIAFSSEETQAQVATVKSARYAYSIYPDSLDKVDGAMIAKFEGDCDVDSSLQPKVDASDGERDLAPLNSRDHGSYALVIFQSATDMASALVEVASQARLCNMPTRFVPDFVPDRMNLYLSLSDIADKSIEIMEPVTARRMLENLASERCPKSGSVSSDQAGGYWTSSSTANADSAVNMQPQTQLPWNSASESSDDDKPVNGSRKRESYVKVSTKTPEAEAEAEHSPPAEQQKKKKAFGFLQKSGKSKDGSKRDSTASPKDNRASNGSENSKHLKRQSKGSTDTTATSNKDSFRNSGADSMSHVSTAPSLPAPVSASAAHGTFGDEAAEAIVNLKINSPPPVNSGAQFGTQRQNSEPIVRQLAESDTESDSDTPLGNIMARPTQSMGPATGMNMMQQQQQQQQQQMQMQQQQMQMQQMQMQRASTVIPAMGGPGQMMGMQPQPNMMPNTMSMYGVTPNVQTSNMVQMFPQQQQQQQMFGQDPNQMMMGGGMSMPFQGGGSPSVRGRPTTYMDPAAGGMWGQQPGGAMGMNMGMGMGMDNVGGPLLTVEKKVDPIERPTGLVGAIATREQMKSEQKYRDSSSLMKERQMRRNQAMGMNNAIYTQQQPGARFGGGQGGFPSMYGAPQGWNDDTMSMMSGMSGRAPYAQVAPSLSAEQLSGPYMRGTMYGAPQMNGMYMGNGAMGNDEDDVALSVYAGGGGGRMSMAAPDIHPLRAAMQSGMSASSPHLASGMNPYNQQQQQQLQMQLLQQQQQIQQLQLQQLQQQPTMVADQQRRMSVAGIMSAPNSSSRNGLANTVSAGTSSSFNQLNTRQSIVSSASGSGSSSNSLSLSIQPRAPASRWAKESSNLRVESSGMRVKDTKSSTMPRPRGSSSNGNSRTNISSVYELPGRGSAVRIAEPVKTQTRASAFNSRYSTDDDDDDDDDSEDENPGYGYKNSNKVSKELKQFFNVFADKCLDVKPYAWVDFSTAFDAYKSFCTRNGLRGKEVATSSQFQDLMETAEWQLKTRDTGVRSYYNTCLIDSLEWDSAHTRNKEGVYCYCGLDYNDGDPMLQCAGCSQLFHWGTCSVCNDGSEEYERDTLSWVQVVYLVLYHLIETEPDKKYFRWRENICATISDNWQGLMPGKAKTATWQNTVAGCLSTHHGLFKSGFDDTQQTGNWTLHAAVEPSKTHFKAAVKSREPKSGKAKTETKRPRKKAEVSVGSAAEKDILEVLNESSGSKKSARPRVSFSDDESDNEARGSKRKAKRRRAELKNLEDDADLLQSFEFFSQLEKKRLGGQADRPEDLVSDNEDSESLSSLSTLSTDSEIEDIEMESTTSDDVDEKGVKSVSPASPATKEENELVQSVRSMNVAEPASPEAGTGIEDKLADRAEEEDKGEAENEDGDEGQDRDMHSDTLVPDIKEDKAEEEPTESNAGADETKDESGEQLVDLPEPVWTKLDNIEPRLLFDGLDKSHMDVSSKTELTQQNDDDGDANMESSPVTLTSAARRLRRRLELRKYKQMLGLPLFDIVGTVKACMKQRQIPWPYRPIDRQAFELVGASYGTLDSGGDLDQGSRLNTDMPDTQNGEPRQDTMSGDLAHSAAGATGASTARESKIMHTGDVKTTAYANSFASRLMGRAVLCDSLTSTVAQVSPFHGRLLRPYIWRDTKPLSGTDSDETDHIDVSPDKSDKAAHRGLAMLRVLRAVRSHDHAIFRKLSLEPTLASEDESIDYVFFQRIHLDQVNALLCRTFWPGIDMSEALLYPEFSIVALYKRTVIGCAFLTPDAYLTYIAVSAGWEGGGIAKFMLHHLMQTLPTRDLTLHVSATNLAMLLYQKFGFKPEKYAVDFYKSYLPESSRVCPNAFFMRLRRY</sequence>
<protein>
    <recommendedName>
        <fullName evidence="6">N-acetyltransferase domain-containing protein</fullName>
    </recommendedName>
</protein>
<feature type="region of interest" description="Disordered" evidence="1">
    <location>
        <begin position="994"/>
        <end position="1149"/>
    </location>
</feature>
<organism evidence="4 5">
    <name type="scientific">Coemansia erecta</name>
    <dbReference type="NCBI Taxonomy" id="147472"/>
    <lineage>
        <taxon>Eukaryota</taxon>
        <taxon>Fungi</taxon>
        <taxon>Fungi incertae sedis</taxon>
        <taxon>Zoopagomycota</taxon>
        <taxon>Kickxellomycotina</taxon>
        <taxon>Kickxellomycetes</taxon>
        <taxon>Kickxellales</taxon>
        <taxon>Kickxellaceae</taxon>
        <taxon>Coemansia</taxon>
    </lineage>
</organism>
<dbReference type="Gene3D" id="3.90.980.20">
    <property type="match status" value="1"/>
</dbReference>
<dbReference type="InterPro" id="IPR000182">
    <property type="entry name" value="GNAT_dom"/>
</dbReference>
<feature type="domain" description="N-acetyltransferase" evidence="3">
    <location>
        <begin position="1921"/>
        <end position="2061"/>
    </location>
</feature>
<evidence type="ECO:0000256" key="1">
    <source>
        <dbReference type="SAM" id="MobiDB-lite"/>
    </source>
</evidence>
<keyword evidence="5" id="KW-1185">Reference proteome</keyword>
<feature type="region of interest" description="Disordered" evidence="1">
    <location>
        <begin position="362"/>
        <end position="383"/>
    </location>
</feature>
<accession>A0A9W8CVK4</accession>
<evidence type="ECO:0000259" key="2">
    <source>
        <dbReference type="PROSITE" id="PS50003"/>
    </source>
</evidence>
<feature type="compositionally biased region" description="Basic and acidic residues" evidence="1">
    <location>
        <begin position="410"/>
        <end position="423"/>
    </location>
</feature>
<feature type="compositionally biased region" description="Low complexity" evidence="1">
    <location>
        <begin position="1078"/>
        <end position="1095"/>
    </location>
</feature>
<feature type="compositionally biased region" description="Basic and acidic residues" evidence="1">
    <location>
        <begin position="460"/>
        <end position="477"/>
    </location>
</feature>
<feature type="compositionally biased region" description="Acidic residues" evidence="1">
    <location>
        <begin position="1128"/>
        <end position="1141"/>
    </location>
</feature>
<feature type="compositionally biased region" description="Low complexity" evidence="1">
    <location>
        <begin position="1025"/>
        <end position="1044"/>
    </location>
</feature>
<feature type="region of interest" description="Disordered" evidence="1">
    <location>
        <begin position="1669"/>
        <end position="1690"/>
    </location>
</feature>
<feature type="compositionally biased region" description="Polar residues" evidence="1">
    <location>
        <begin position="996"/>
        <end position="1024"/>
    </location>
</feature>
<dbReference type="Gene3D" id="3.40.630.30">
    <property type="match status" value="1"/>
</dbReference>
<dbReference type="SUPFAM" id="SSF55729">
    <property type="entry name" value="Acyl-CoA N-acyltransferases (Nat)"/>
    <property type="match status" value="1"/>
</dbReference>
<dbReference type="Gene3D" id="2.30.29.30">
    <property type="entry name" value="Pleckstrin-homology domain (PH domain)/Phosphotyrosine-binding domain (PTB)"/>
    <property type="match status" value="1"/>
</dbReference>
<dbReference type="Proteomes" id="UP001149813">
    <property type="component" value="Unassembled WGS sequence"/>
</dbReference>
<dbReference type="InterPro" id="IPR011993">
    <property type="entry name" value="PH-like_dom_sf"/>
</dbReference>
<dbReference type="SUPFAM" id="SSF81995">
    <property type="entry name" value="beta-sandwich domain of Sec23/24"/>
    <property type="match status" value="1"/>
</dbReference>
<feature type="compositionally biased region" description="Low complexity" evidence="1">
    <location>
        <begin position="521"/>
        <end position="532"/>
    </location>
</feature>
<dbReference type="PROSITE" id="PS51186">
    <property type="entry name" value="GNAT"/>
    <property type="match status" value="1"/>
</dbReference>
<proteinExistence type="predicted"/>
<evidence type="ECO:0000313" key="4">
    <source>
        <dbReference type="EMBL" id="KAJ1724977.1"/>
    </source>
</evidence>
<feature type="region of interest" description="Disordered" evidence="1">
    <location>
        <begin position="550"/>
        <end position="617"/>
    </location>
</feature>
<gene>
    <name evidence="4" type="ORF">LPJ53_000831</name>
</gene>
<feature type="compositionally biased region" description="Basic and acidic residues" evidence="1">
    <location>
        <begin position="1598"/>
        <end position="1616"/>
    </location>
</feature>
<feature type="region of interest" description="Disordered" evidence="1">
    <location>
        <begin position="1757"/>
        <end position="1805"/>
    </location>
</feature>
<feature type="compositionally biased region" description="Polar residues" evidence="1">
    <location>
        <begin position="1766"/>
        <end position="1785"/>
    </location>
</feature>
<feature type="compositionally biased region" description="Low complexity" evidence="1">
    <location>
        <begin position="1506"/>
        <end position="1516"/>
    </location>
</feature>
<dbReference type="OrthoDB" id="5563754at2759"/>
<feature type="compositionally biased region" description="Polar residues" evidence="1">
    <location>
        <begin position="1113"/>
        <end position="1125"/>
    </location>
</feature>
<feature type="domain" description="PH" evidence="2">
    <location>
        <begin position="23"/>
        <end position="161"/>
    </location>
</feature>
<dbReference type="GO" id="GO:0016747">
    <property type="term" value="F:acyltransferase activity, transferring groups other than amino-acyl groups"/>
    <property type="evidence" value="ECO:0007669"/>
    <property type="project" value="InterPro"/>
</dbReference>
<dbReference type="InterPro" id="IPR001849">
    <property type="entry name" value="PH_domain"/>
</dbReference>
<dbReference type="SUPFAM" id="SSF57903">
    <property type="entry name" value="FYVE/PHD zinc finger"/>
    <property type="match status" value="1"/>
</dbReference>
<name>A0A9W8CVK4_9FUNG</name>
<feature type="region of interest" description="Disordered" evidence="1">
    <location>
        <begin position="398"/>
        <end position="532"/>
    </location>
</feature>
<comment type="caution">
    <text evidence="4">The sequence shown here is derived from an EMBL/GenBank/DDBJ whole genome shotgun (WGS) entry which is preliminary data.</text>
</comment>
<feature type="compositionally biased region" description="Acidic residues" evidence="1">
    <location>
        <begin position="1582"/>
        <end position="1597"/>
    </location>
</feature>
<dbReference type="Pfam" id="PF13508">
    <property type="entry name" value="Acetyltransf_7"/>
    <property type="match status" value="1"/>
</dbReference>
<feature type="compositionally biased region" description="Basic and acidic residues" evidence="1">
    <location>
        <begin position="1486"/>
        <end position="1496"/>
    </location>
</feature>
<reference evidence="4" key="1">
    <citation type="submission" date="2022-07" db="EMBL/GenBank/DDBJ databases">
        <title>Phylogenomic reconstructions and comparative analyses of Kickxellomycotina fungi.</title>
        <authorList>
            <person name="Reynolds N.K."/>
            <person name="Stajich J.E."/>
            <person name="Barry K."/>
            <person name="Grigoriev I.V."/>
            <person name="Crous P."/>
            <person name="Smith M.E."/>
        </authorList>
    </citation>
    <scope>NUCLEOTIDE SEQUENCE</scope>
    <source>
        <strain evidence="4">NBRC 32514</strain>
    </source>
</reference>
<feature type="compositionally biased region" description="Polar residues" evidence="1">
    <location>
        <begin position="493"/>
        <end position="520"/>
    </location>
</feature>
<dbReference type="InterPro" id="IPR016181">
    <property type="entry name" value="Acyl_CoA_acyltransferase"/>
</dbReference>
<evidence type="ECO:0000259" key="3">
    <source>
        <dbReference type="PROSITE" id="PS51186"/>
    </source>
</evidence>
<feature type="compositionally biased region" description="Low complexity" evidence="1">
    <location>
        <begin position="608"/>
        <end position="617"/>
    </location>
</feature>
<feature type="compositionally biased region" description="Polar residues" evidence="1">
    <location>
        <begin position="558"/>
        <end position="570"/>
    </location>
</feature>
<dbReference type="SUPFAM" id="SSF50729">
    <property type="entry name" value="PH domain-like"/>
    <property type="match status" value="1"/>
</dbReference>